<dbReference type="Proteomes" id="UP000475117">
    <property type="component" value="Chromosome"/>
</dbReference>
<keyword evidence="2" id="KW-0732">Signal</keyword>
<feature type="signal peptide" evidence="2">
    <location>
        <begin position="1"/>
        <end position="28"/>
    </location>
</feature>
<name>A0A6B3LBA2_9BACT</name>
<dbReference type="RefSeq" id="WP_164364089.1">
    <property type="nucleotide sequence ID" value="NZ_CP066776.1"/>
</dbReference>
<feature type="region of interest" description="Disordered" evidence="1">
    <location>
        <begin position="24"/>
        <end position="93"/>
    </location>
</feature>
<protein>
    <recommendedName>
        <fullName evidence="5">Lipoprotein</fullName>
    </recommendedName>
</protein>
<evidence type="ECO:0008006" key="5">
    <source>
        <dbReference type="Google" id="ProtNLM"/>
    </source>
</evidence>
<keyword evidence="4" id="KW-1185">Reference proteome</keyword>
<dbReference type="EMBL" id="CP066776">
    <property type="protein sequence ID" value="QQL45937.1"/>
    <property type="molecule type" value="Genomic_DNA"/>
</dbReference>
<dbReference type="AlphaFoldDB" id="A0A6B3LBA2"/>
<evidence type="ECO:0000313" key="4">
    <source>
        <dbReference type="Proteomes" id="UP000475117"/>
    </source>
</evidence>
<proteinExistence type="predicted"/>
<reference evidence="3 4" key="1">
    <citation type="submission" date="2020-12" db="EMBL/GenBank/DDBJ databases">
        <title>Sulforoseuscoccus oceanibium gen. nov., sp. nov., a representative of the phylum Verrucomicrobia with special cytoplasmic membrane, and proposal of Sulforoseuscoccusaceae fam. nov.</title>
        <authorList>
            <person name="Xi F."/>
        </authorList>
    </citation>
    <scope>NUCLEOTIDE SEQUENCE [LARGE SCALE GENOMIC DNA]</scope>
    <source>
        <strain evidence="3 4">T37</strain>
    </source>
</reference>
<accession>A0A6B3LBA2</accession>
<gene>
    <name evidence="3" type="ORF">G3M56_004985</name>
</gene>
<evidence type="ECO:0000313" key="3">
    <source>
        <dbReference type="EMBL" id="QQL45937.1"/>
    </source>
</evidence>
<sequence>MKTLATSLATATALLCFCACSDAPNKPAAPEAPTEEPTDLATPAEETEAPQPTAPPAPAPDEPETDATPDATVDSTEPSADTTDTASAAVPAEGETRLLSSHDTIATFRELKPHRCMGRTALCPDNCGHSGSLAIFDIIRYNDYQKPGQYGDPQAETFQILVMDNHGNAKIDKAILKTINDLSEGDTVTLKWRHDYVTRNQSSFPVRTITELTPQP</sequence>
<organism evidence="3 4">
    <name type="scientific">Sulfuriroseicoccus oceanibius</name>
    <dbReference type="NCBI Taxonomy" id="2707525"/>
    <lineage>
        <taxon>Bacteria</taxon>
        <taxon>Pseudomonadati</taxon>
        <taxon>Verrucomicrobiota</taxon>
        <taxon>Verrucomicrobiia</taxon>
        <taxon>Verrucomicrobiales</taxon>
        <taxon>Verrucomicrobiaceae</taxon>
        <taxon>Sulfuriroseicoccus</taxon>
    </lineage>
</organism>
<feature type="compositionally biased region" description="Low complexity" evidence="1">
    <location>
        <begin position="68"/>
        <end position="89"/>
    </location>
</feature>
<dbReference type="KEGG" id="soa:G3M56_004985"/>
<evidence type="ECO:0000256" key="2">
    <source>
        <dbReference type="SAM" id="SignalP"/>
    </source>
</evidence>
<feature type="chain" id="PRO_5043882139" description="Lipoprotein" evidence="2">
    <location>
        <begin position="29"/>
        <end position="216"/>
    </location>
</feature>
<evidence type="ECO:0000256" key="1">
    <source>
        <dbReference type="SAM" id="MobiDB-lite"/>
    </source>
</evidence>